<dbReference type="GO" id="GO:0015937">
    <property type="term" value="P:coenzyme A biosynthetic process"/>
    <property type="evidence" value="ECO:0007669"/>
    <property type="project" value="UniProtKB-UniRule"/>
</dbReference>
<sequence length="196" mass="22323">MIIVALTGGIGSGKTTVANMFKNLGVPVYDSDKEAKNLMMSSKKLRKDIKALLGDLAYKDKTLNREYIAKKVFKDKGLLKQLNEIVHPAVRKDFLKWAKKQGTAYVIQESAIVFENKQEDFYDKIILVTAPQEIRLERVIERDNVSKSKIMDRMSNQLDDEDKIKMSDYVIDNITLNETRSKVKEVHGLLLKDSGV</sequence>
<dbReference type="PANTHER" id="PTHR10695">
    <property type="entry name" value="DEPHOSPHO-COA KINASE-RELATED"/>
    <property type="match status" value="1"/>
</dbReference>
<dbReference type="UniPathway" id="UPA00241">
    <property type="reaction ID" value="UER00356"/>
</dbReference>
<gene>
    <name evidence="5" type="primary">coaE</name>
    <name evidence="7" type="ORF">GJ691_17795</name>
</gene>
<feature type="binding site" evidence="5">
    <location>
        <begin position="11"/>
        <end position="16"/>
    </location>
    <ligand>
        <name>ATP</name>
        <dbReference type="ChEBI" id="CHEBI:30616"/>
    </ligand>
</feature>
<keyword evidence="2 5" id="KW-0547">Nucleotide-binding</keyword>
<dbReference type="GO" id="GO:0005737">
    <property type="term" value="C:cytoplasm"/>
    <property type="evidence" value="ECO:0007669"/>
    <property type="project" value="UniProtKB-SubCell"/>
</dbReference>
<reference evidence="7 8" key="1">
    <citation type="submission" date="2019-11" db="EMBL/GenBank/DDBJ databases">
        <title>Maribacter lutea sp. nov., a marine bacterium isolated from intertidal sand.</title>
        <authorList>
            <person name="Liu A."/>
        </authorList>
    </citation>
    <scope>NUCLEOTIDE SEQUENCE [LARGE SCALE GENOMIC DNA]</scope>
    <source>
        <strain evidence="7 8">RZ05</strain>
    </source>
</reference>
<comment type="caution">
    <text evidence="7">The sequence shown here is derived from an EMBL/GenBank/DDBJ whole genome shotgun (WGS) entry which is preliminary data.</text>
</comment>
<keyword evidence="5 7" id="KW-0418">Kinase</keyword>
<dbReference type="SUPFAM" id="SSF52540">
    <property type="entry name" value="P-loop containing nucleoside triphosphate hydrolases"/>
    <property type="match status" value="1"/>
</dbReference>
<comment type="function">
    <text evidence="5">Catalyzes the phosphorylation of the 3'-hydroxyl group of dephosphocoenzyme A to form coenzyme A.</text>
</comment>
<protein>
    <recommendedName>
        <fullName evidence="5 6">Dephospho-CoA kinase</fullName>
        <ecNumber evidence="5 6">2.7.1.24</ecNumber>
    </recommendedName>
    <alternativeName>
        <fullName evidence="5">Dephosphocoenzyme A kinase</fullName>
    </alternativeName>
</protein>
<name>A0A6I2MQT5_9FLAO</name>
<dbReference type="Pfam" id="PF01121">
    <property type="entry name" value="CoaE"/>
    <property type="match status" value="1"/>
</dbReference>
<dbReference type="AlphaFoldDB" id="A0A6I2MQT5"/>
<comment type="pathway">
    <text evidence="5">Cofactor biosynthesis; coenzyme A biosynthesis; CoA from (R)-pantothenate: step 5/5.</text>
</comment>
<proteinExistence type="inferred from homology"/>
<evidence type="ECO:0000256" key="6">
    <source>
        <dbReference type="NCBIfam" id="TIGR00152"/>
    </source>
</evidence>
<dbReference type="HAMAP" id="MF_00376">
    <property type="entry name" value="Dephospho_CoA_kinase"/>
    <property type="match status" value="1"/>
</dbReference>
<dbReference type="Proteomes" id="UP000443153">
    <property type="component" value="Unassembled WGS sequence"/>
</dbReference>
<dbReference type="NCBIfam" id="TIGR00152">
    <property type="entry name" value="dephospho-CoA kinase"/>
    <property type="match status" value="1"/>
</dbReference>
<dbReference type="Gene3D" id="3.40.50.300">
    <property type="entry name" value="P-loop containing nucleotide triphosphate hydrolases"/>
    <property type="match status" value="1"/>
</dbReference>
<dbReference type="EC" id="2.7.1.24" evidence="5 6"/>
<keyword evidence="5 7" id="KW-0808">Transferase</keyword>
<evidence type="ECO:0000256" key="4">
    <source>
        <dbReference type="ARBA" id="ARBA00022993"/>
    </source>
</evidence>
<keyword evidence="4 5" id="KW-0173">Coenzyme A biosynthesis</keyword>
<dbReference type="GO" id="GO:0005524">
    <property type="term" value="F:ATP binding"/>
    <property type="evidence" value="ECO:0007669"/>
    <property type="project" value="UniProtKB-UniRule"/>
</dbReference>
<keyword evidence="8" id="KW-1185">Reference proteome</keyword>
<evidence type="ECO:0000256" key="3">
    <source>
        <dbReference type="ARBA" id="ARBA00022840"/>
    </source>
</evidence>
<dbReference type="CDD" id="cd02022">
    <property type="entry name" value="DPCK"/>
    <property type="match status" value="1"/>
</dbReference>
<dbReference type="PANTHER" id="PTHR10695:SF46">
    <property type="entry name" value="BIFUNCTIONAL COENZYME A SYNTHASE-RELATED"/>
    <property type="match status" value="1"/>
</dbReference>
<comment type="subcellular location">
    <subcellularLocation>
        <location evidence="5">Cytoplasm</location>
    </subcellularLocation>
</comment>
<dbReference type="GO" id="GO:0004140">
    <property type="term" value="F:dephospho-CoA kinase activity"/>
    <property type="evidence" value="ECO:0007669"/>
    <property type="project" value="UniProtKB-UniRule"/>
</dbReference>
<organism evidence="7 8">
    <name type="scientific">Maribacter luteus</name>
    <dbReference type="NCBI Taxonomy" id="2594478"/>
    <lineage>
        <taxon>Bacteria</taxon>
        <taxon>Pseudomonadati</taxon>
        <taxon>Bacteroidota</taxon>
        <taxon>Flavobacteriia</taxon>
        <taxon>Flavobacteriales</taxon>
        <taxon>Flavobacteriaceae</taxon>
        <taxon>Maribacter</taxon>
    </lineage>
</organism>
<keyword evidence="3 5" id="KW-0067">ATP-binding</keyword>
<accession>A0A6I2MQT5</accession>
<comment type="similarity">
    <text evidence="1 5">Belongs to the CoaE family.</text>
</comment>
<evidence type="ECO:0000256" key="5">
    <source>
        <dbReference type="HAMAP-Rule" id="MF_00376"/>
    </source>
</evidence>
<dbReference type="InterPro" id="IPR001977">
    <property type="entry name" value="Depp_CoAkinase"/>
</dbReference>
<dbReference type="PROSITE" id="PS51219">
    <property type="entry name" value="DPCK"/>
    <property type="match status" value="1"/>
</dbReference>
<dbReference type="OrthoDB" id="9812943at2"/>
<evidence type="ECO:0000256" key="1">
    <source>
        <dbReference type="ARBA" id="ARBA00009018"/>
    </source>
</evidence>
<dbReference type="RefSeq" id="WP_154369406.1">
    <property type="nucleotide sequence ID" value="NZ_WKJH01000030.1"/>
</dbReference>
<comment type="catalytic activity">
    <reaction evidence="5">
        <text>3'-dephospho-CoA + ATP = ADP + CoA + H(+)</text>
        <dbReference type="Rhea" id="RHEA:18245"/>
        <dbReference type="ChEBI" id="CHEBI:15378"/>
        <dbReference type="ChEBI" id="CHEBI:30616"/>
        <dbReference type="ChEBI" id="CHEBI:57287"/>
        <dbReference type="ChEBI" id="CHEBI:57328"/>
        <dbReference type="ChEBI" id="CHEBI:456216"/>
        <dbReference type="EC" id="2.7.1.24"/>
    </reaction>
</comment>
<keyword evidence="5" id="KW-0963">Cytoplasm</keyword>
<dbReference type="EMBL" id="WKJH01000030">
    <property type="protein sequence ID" value="MRX66008.1"/>
    <property type="molecule type" value="Genomic_DNA"/>
</dbReference>
<dbReference type="InterPro" id="IPR027417">
    <property type="entry name" value="P-loop_NTPase"/>
</dbReference>
<evidence type="ECO:0000313" key="7">
    <source>
        <dbReference type="EMBL" id="MRX66008.1"/>
    </source>
</evidence>
<dbReference type="PRINTS" id="PR00988">
    <property type="entry name" value="URIDINKINASE"/>
</dbReference>
<evidence type="ECO:0000313" key="8">
    <source>
        <dbReference type="Proteomes" id="UP000443153"/>
    </source>
</evidence>
<evidence type="ECO:0000256" key="2">
    <source>
        <dbReference type="ARBA" id="ARBA00022741"/>
    </source>
</evidence>